<dbReference type="InterPro" id="IPR029061">
    <property type="entry name" value="THDP-binding"/>
</dbReference>
<dbReference type="InterPro" id="IPR012000">
    <property type="entry name" value="Thiamin_PyroP_enz_cen_dom"/>
</dbReference>
<dbReference type="Pfam" id="PF02776">
    <property type="entry name" value="TPP_enzyme_N"/>
    <property type="match status" value="1"/>
</dbReference>
<dbReference type="GO" id="GO:0030976">
    <property type="term" value="F:thiamine pyrophosphate binding"/>
    <property type="evidence" value="ECO:0007669"/>
    <property type="project" value="InterPro"/>
</dbReference>
<evidence type="ECO:0000256" key="2">
    <source>
        <dbReference type="ARBA" id="ARBA00007812"/>
    </source>
</evidence>
<dbReference type="PANTHER" id="PTHR43452">
    <property type="entry name" value="PYRUVATE DECARBOXYLASE"/>
    <property type="match status" value="1"/>
</dbReference>
<evidence type="ECO:0000259" key="11">
    <source>
        <dbReference type="Pfam" id="PF02776"/>
    </source>
</evidence>
<dbReference type="Gene3D" id="3.40.50.1220">
    <property type="entry name" value="TPP-binding domain"/>
    <property type="match status" value="1"/>
</dbReference>
<feature type="domain" description="Thiamine pyrophosphate enzyme TPP-binding" evidence="10">
    <location>
        <begin position="392"/>
        <end position="526"/>
    </location>
</feature>
<dbReference type="GO" id="GO:0005829">
    <property type="term" value="C:cytosol"/>
    <property type="evidence" value="ECO:0007669"/>
    <property type="project" value="TreeGrafter"/>
</dbReference>
<gene>
    <name evidence="12" type="ORF">METZ01_LOCUS61033</name>
</gene>
<dbReference type="GO" id="GO:0000949">
    <property type="term" value="P:aromatic amino acid family catabolic process to alcohol via Ehrlich pathway"/>
    <property type="evidence" value="ECO:0007669"/>
    <property type="project" value="TreeGrafter"/>
</dbReference>
<protein>
    <recommendedName>
        <fullName evidence="13">Pyruvate decarboxylase</fullName>
    </recommendedName>
</protein>
<evidence type="ECO:0000313" key="12">
    <source>
        <dbReference type="EMBL" id="SVA08179.1"/>
    </source>
</evidence>
<accession>A0A381SXK8</accession>
<dbReference type="Pfam" id="PF00205">
    <property type="entry name" value="TPP_enzyme_M"/>
    <property type="match status" value="1"/>
</dbReference>
<comment type="similarity">
    <text evidence="2 8">Belongs to the TPP enzyme family.</text>
</comment>
<dbReference type="AlphaFoldDB" id="A0A381SXK8"/>
<dbReference type="InterPro" id="IPR012110">
    <property type="entry name" value="PDC/IPDC-like"/>
</dbReference>
<proteinExistence type="inferred from homology"/>
<dbReference type="GO" id="GO:0000287">
    <property type="term" value="F:magnesium ion binding"/>
    <property type="evidence" value="ECO:0007669"/>
    <property type="project" value="InterPro"/>
</dbReference>
<feature type="non-terminal residue" evidence="12">
    <location>
        <position position="1"/>
    </location>
</feature>
<dbReference type="PANTHER" id="PTHR43452:SF30">
    <property type="entry name" value="PYRUVATE DECARBOXYLASE ISOZYME 1-RELATED"/>
    <property type="match status" value="1"/>
</dbReference>
<evidence type="ECO:0000256" key="1">
    <source>
        <dbReference type="ARBA" id="ARBA00001964"/>
    </source>
</evidence>
<keyword evidence="5" id="KW-0460">Magnesium</keyword>
<dbReference type="PIRSF" id="PIRSF036565">
    <property type="entry name" value="Pyruvt_ip_decrb"/>
    <property type="match status" value="1"/>
</dbReference>
<dbReference type="Gene3D" id="3.40.50.970">
    <property type="match status" value="2"/>
</dbReference>
<feature type="domain" description="Thiamine pyrophosphate enzyme N-terminal TPP-binding" evidence="11">
    <location>
        <begin position="2"/>
        <end position="109"/>
    </location>
</feature>
<keyword evidence="6 8" id="KW-0786">Thiamine pyrophosphate</keyword>
<feature type="domain" description="Thiamine pyrophosphate enzyme central" evidence="9">
    <location>
        <begin position="196"/>
        <end position="329"/>
    </location>
</feature>
<evidence type="ECO:0008006" key="13">
    <source>
        <dbReference type="Google" id="ProtNLM"/>
    </source>
</evidence>
<dbReference type="InterPro" id="IPR029035">
    <property type="entry name" value="DHS-like_NAD/FAD-binding_dom"/>
</dbReference>
<evidence type="ECO:0000256" key="7">
    <source>
        <dbReference type="ARBA" id="ARBA00023239"/>
    </source>
</evidence>
<dbReference type="InterPro" id="IPR011766">
    <property type="entry name" value="TPP_enzyme_TPP-bd"/>
</dbReference>
<name>A0A381SXK8_9ZZZZ</name>
<dbReference type="SUPFAM" id="SSF52518">
    <property type="entry name" value="Thiamin diphosphate-binding fold (THDP-binding)"/>
    <property type="match status" value="2"/>
</dbReference>
<keyword evidence="3" id="KW-0479">Metal-binding</keyword>
<evidence type="ECO:0000256" key="5">
    <source>
        <dbReference type="ARBA" id="ARBA00022842"/>
    </source>
</evidence>
<evidence type="ECO:0000256" key="6">
    <source>
        <dbReference type="ARBA" id="ARBA00023052"/>
    </source>
</evidence>
<keyword evidence="4" id="KW-0210">Decarboxylase</keyword>
<evidence type="ECO:0000256" key="4">
    <source>
        <dbReference type="ARBA" id="ARBA00022793"/>
    </source>
</evidence>
<dbReference type="CDD" id="cd07038">
    <property type="entry name" value="TPP_PYR_PDC_IPDC_like"/>
    <property type="match status" value="1"/>
</dbReference>
<sequence>VNISTYLLQRLKSRGVDHVFGIPGDYVLRFFAALVDSDLEHVATCNELNAGYAADGYARLKGLGAVAVTYGPGSLSLVNAVAGAYAERVPVVVICGGPRPEAYQTQPYQHHLLPDNYAASLKMFEQITVAARVLDDPDRALADIDELLALAVAESRPVYLEIPMDLQHKDCAAPGDWPTMARHGGDAAVTAQAVALVASRISAVERCVLLVGHEIIMARLEDAVLELVNNTGLPVASLYNGKADFLEQHPRCIGIYQGLGSQDDVREFVENADAVVWLGAVLSDFNQGGMPGTLTAEQNICIFDSCVSVAGQNFADVPIADMVAGLIAALPKNRWLPLPAPVHGFAHRASKDYTPVANQPLTNKQFYDRLAQFIRAGDIVFSDGGATLSLAYTQFPTDARYIASTYWAAIGAGFGFATGGCFAVEPGQRILAVEGDGSFQMTAQELATLIRYGRTCVIFVVNNCGYTVERLIHDGPFNDISSWQYHRLPAVFGGEIGLEVRTEGDLENALDRADAHSGLGPLLIEVHLDAWDVPEAFKQMGAHMGRS</sequence>
<dbReference type="GO" id="GO:0004737">
    <property type="term" value="F:pyruvate decarboxylase activity"/>
    <property type="evidence" value="ECO:0007669"/>
    <property type="project" value="TreeGrafter"/>
</dbReference>
<evidence type="ECO:0000259" key="10">
    <source>
        <dbReference type="Pfam" id="PF02775"/>
    </source>
</evidence>
<evidence type="ECO:0000256" key="3">
    <source>
        <dbReference type="ARBA" id="ARBA00022723"/>
    </source>
</evidence>
<dbReference type="InterPro" id="IPR012001">
    <property type="entry name" value="Thiamin_PyroP_enz_TPP-bd_dom"/>
</dbReference>
<evidence type="ECO:0000259" key="9">
    <source>
        <dbReference type="Pfam" id="PF00205"/>
    </source>
</evidence>
<dbReference type="EMBL" id="UINC01003654">
    <property type="protein sequence ID" value="SVA08179.1"/>
    <property type="molecule type" value="Genomic_DNA"/>
</dbReference>
<comment type="cofactor">
    <cofactor evidence="1">
        <name>thiamine diphosphate</name>
        <dbReference type="ChEBI" id="CHEBI:58937"/>
    </cofactor>
</comment>
<dbReference type="SUPFAM" id="SSF52467">
    <property type="entry name" value="DHS-like NAD/FAD-binding domain"/>
    <property type="match status" value="1"/>
</dbReference>
<dbReference type="InterPro" id="IPR047213">
    <property type="entry name" value="TPP_PYR_PDC_IPDC-like"/>
</dbReference>
<evidence type="ECO:0000256" key="8">
    <source>
        <dbReference type="RuleBase" id="RU362132"/>
    </source>
</evidence>
<keyword evidence="7" id="KW-0456">Lyase</keyword>
<organism evidence="12">
    <name type="scientific">marine metagenome</name>
    <dbReference type="NCBI Taxonomy" id="408172"/>
    <lineage>
        <taxon>unclassified sequences</taxon>
        <taxon>metagenomes</taxon>
        <taxon>ecological metagenomes</taxon>
    </lineage>
</organism>
<dbReference type="Pfam" id="PF02775">
    <property type="entry name" value="TPP_enzyme_C"/>
    <property type="match status" value="1"/>
</dbReference>
<reference evidence="12" key="1">
    <citation type="submission" date="2018-05" db="EMBL/GenBank/DDBJ databases">
        <authorList>
            <person name="Lanie J.A."/>
            <person name="Ng W.-L."/>
            <person name="Kazmierczak K.M."/>
            <person name="Andrzejewski T.M."/>
            <person name="Davidsen T.M."/>
            <person name="Wayne K.J."/>
            <person name="Tettelin H."/>
            <person name="Glass J.I."/>
            <person name="Rusch D."/>
            <person name="Podicherti R."/>
            <person name="Tsui H.-C.T."/>
            <person name="Winkler M.E."/>
        </authorList>
    </citation>
    <scope>NUCLEOTIDE SEQUENCE</scope>
</reference>